<feature type="compositionally biased region" description="Low complexity" evidence="1">
    <location>
        <begin position="12"/>
        <end position="24"/>
    </location>
</feature>
<evidence type="ECO:0000313" key="3">
    <source>
        <dbReference type="Proteomes" id="UP000249464"/>
    </source>
</evidence>
<protein>
    <submittedName>
        <fullName evidence="2">BQ5605_C037g11641 protein</fullName>
    </submittedName>
</protein>
<name>A0A2X0MJQ8_9BASI</name>
<keyword evidence="3" id="KW-1185">Reference proteome</keyword>
<accession>A0A2X0MJQ8</accession>
<gene>
    <name evidence="2" type="primary">BQ5605_C037g11641</name>
    <name evidence="2" type="ORF">BQ5605_C037G11641</name>
</gene>
<reference evidence="2 3" key="1">
    <citation type="submission" date="2016-11" db="EMBL/GenBank/DDBJ databases">
        <authorList>
            <person name="Jaros S."/>
            <person name="Januszkiewicz K."/>
            <person name="Wedrychowicz H."/>
        </authorList>
    </citation>
    <scope>NUCLEOTIDE SEQUENCE [LARGE SCALE GENOMIC DNA]</scope>
</reference>
<organism evidence="2 3">
    <name type="scientific">Microbotryum silenes-dioicae</name>
    <dbReference type="NCBI Taxonomy" id="796604"/>
    <lineage>
        <taxon>Eukaryota</taxon>
        <taxon>Fungi</taxon>
        <taxon>Dikarya</taxon>
        <taxon>Basidiomycota</taxon>
        <taxon>Pucciniomycotina</taxon>
        <taxon>Microbotryomycetes</taxon>
        <taxon>Microbotryales</taxon>
        <taxon>Microbotryaceae</taxon>
        <taxon>Microbotryum</taxon>
    </lineage>
</organism>
<evidence type="ECO:0000313" key="2">
    <source>
        <dbReference type="EMBL" id="SGY94282.1"/>
    </source>
</evidence>
<dbReference type="EMBL" id="FQNC01000062">
    <property type="protein sequence ID" value="SGY94282.1"/>
    <property type="molecule type" value="Genomic_DNA"/>
</dbReference>
<dbReference type="AlphaFoldDB" id="A0A2X0MJQ8"/>
<sequence length="55" mass="6458">MLNHWPKAPSNRLDQLRWQRQQQRAFNSDSKHGSRSRSAILIISAPRHWPVIVEG</sequence>
<evidence type="ECO:0000256" key="1">
    <source>
        <dbReference type="SAM" id="MobiDB-lite"/>
    </source>
</evidence>
<dbReference type="Proteomes" id="UP000249464">
    <property type="component" value="Unassembled WGS sequence"/>
</dbReference>
<proteinExistence type="predicted"/>
<feature type="region of interest" description="Disordered" evidence="1">
    <location>
        <begin position="1"/>
        <end position="36"/>
    </location>
</feature>